<comment type="similarity">
    <text evidence="1">Belongs to the metallophosphoesterase superfamily. YfcE family.</text>
</comment>
<dbReference type="RefSeq" id="WP_254674585.1">
    <property type="nucleotide sequence ID" value="NZ_JAMWDU010000003.1"/>
</dbReference>
<dbReference type="PANTHER" id="PTHR42850:SF2">
    <property type="entry name" value="BLL5683 PROTEIN"/>
    <property type="match status" value="1"/>
</dbReference>
<dbReference type="PANTHER" id="PTHR42850">
    <property type="entry name" value="METALLOPHOSPHOESTERASE"/>
    <property type="match status" value="1"/>
</dbReference>
<dbReference type="GO" id="GO:0016791">
    <property type="term" value="F:phosphatase activity"/>
    <property type="evidence" value="ECO:0007669"/>
    <property type="project" value="TreeGrafter"/>
</dbReference>
<proteinExistence type="inferred from homology"/>
<organism evidence="3 4">
    <name type="scientific">Devosia ureilytica</name>
    <dbReference type="NCBI Taxonomy" id="2952754"/>
    <lineage>
        <taxon>Bacteria</taxon>
        <taxon>Pseudomonadati</taxon>
        <taxon>Pseudomonadota</taxon>
        <taxon>Alphaproteobacteria</taxon>
        <taxon>Hyphomicrobiales</taxon>
        <taxon>Devosiaceae</taxon>
        <taxon>Devosia</taxon>
    </lineage>
</organism>
<dbReference type="PIRSF" id="PIRSF000883">
    <property type="entry name" value="Pesterase_MJ0912"/>
    <property type="match status" value="1"/>
</dbReference>
<gene>
    <name evidence="3" type="ORF">NF348_10380</name>
</gene>
<sequence length="241" mass="25669">MRVAVLSDVHGNVPALDAVLEDMARQSFDAVVCLGDHVSGPIDPAGAAERIMALGAISIRGNHDRWVLDPSRRAEPWSVDVFARECLGAAHLDWLGSLPATASVGDAVFLCHGTPADDEAAWLDNFYNGRTTVLPSEAEVAREAVGIVHPVILCGHTHIARTLRLPDGRLIANPGSVGMQLVRGTPDAHYAVIEKRRGGWQTMLIGVPYDAEAAARMAEANGFPGWGEAIRFGWAGPETLG</sequence>
<dbReference type="GO" id="GO:0005737">
    <property type="term" value="C:cytoplasm"/>
    <property type="evidence" value="ECO:0007669"/>
    <property type="project" value="TreeGrafter"/>
</dbReference>
<dbReference type="Gene3D" id="3.60.21.10">
    <property type="match status" value="1"/>
</dbReference>
<dbReference type="EMBL" id="JAMWDU010000003">
    <property type="protein sequence ID" value="MCP8887513.1"/>
    <property type="molecule type" value="Genomic_DNA"/>
</dbReference>
<dbReference type="Proteomes" id="UP001060275">
    <property type="component" value="Unassembled WGS sequence"/>
</dbReference>
<reference evidence="3" key="1">
    <citation type="submission" date="2022-06" db="EMBL/GenBank/DDBJ databases">
        <title>Devosia sp. XJ19-45 genome assembly.</title>
        <authorList>
            <person name="Li B."/>
            <person name="Cai M."/>
            <person name="Nie G."/>
            <person name="Li W."/>
        </authorList>
    </citation>
    <scope>NUCLEOTIDE SEQUENCE</scope>
    <source>
        <strain evidence="3">XJ19-45</strain>
    </source>
</reference>
<dbReference type="SUPFAM" id="SSF56300">
    <property type="entry name" value="Metallo-dependent phosphatases"/>
    <property type="match status" value="1"/>
</dbReference>
<name>A0A9Q4FSV0_9HYPH</name>
<dbReference type="AlphaFoldDB" id="A0A9Q4FSV0"/>
<dbReference type="InterPro" id="IPR011152">
    <property type="entry name" value="Pesterase_MJ0912"/>
</dbReference>
<evidence type="ECO:0000259" key="2">
    <source>
        <dbReference type="Pfam" id="PF12850"/>
    </source>
</evidence>
<evidence type="ECO:0000313" key="3">
    <source>
        <dbReference type="EMBL" id="MCP8887513.1"/>
    </source>
</evidence>
<feature type="domain" description="Calcineurin-like phosphoesterase" evidence="2">
    <location>
        <begin position="1"/>
        <end position="194"/>
    </location>
</feature>
<accession>A0A9Q4FSV0</accession>
<evidence type="ECO:0000256" key="1">
    <source>
        <dbReference type="ARBA" id="ARBA00008950"/>
    </source>
</evidence>
<dbReference type="CDD" id="cd00838">
    <property type="entry name" value="MPP_superfamily"/>
    <property type="match status" value="1"/>
</dbReference>
<keyword evidence="4" id="KW-1185">Reference proteome</keyword>
<dbReference type="InterPro" id="IPR050126">
    <property type="entry name" value="Ap4A_hydrolase"/>
</dbReference>
<dbReference type="Pfam" id="PF12850">
    <property type="entry name" value="Metallophos_2"/>
    <property type="match status" value="1"/>
</dbReference>
<evidence type="ECO:0000313" key="4">
    <source>
        <dbReference type="Proteomes" id="UP001060275"/>
    </source>
</evidence>
<comment type="caution">
    <text evidence="3">The sequence shown here is derived from an EMBL/GenBank/DDBJ whole genome shotgun (WGS) entry which is preliminary data.</text>
</comment>
<protein>
    <submittedName>
        <fullName evidence="3">Metallophosphatase family protein</fullName>
    </submittedName>
</protein>
<dbReference type="InterPro" id="IPR029052">
    <property type="entry name" value="Metallo-depent_PP-like"/>
</dbReference>
<dbReference type="InterPro" id="IPR024654">
    <property type="entry name" value="Calcineurin-like_PHP_lpxH"/>
</dbReference>